<evidence type="ECO:0000313" key="3">
    <source>
        <dbReference type="Proteomes" id="UP000253529"/>
    </source>
</evidence>
<name>A0A366EGC4_9HYPH</name>
<proteinExistence type="predicted"/>
<dbReference type="Proteomes" id="UP000253529">
    <property type="component" value="Unassembled WGS sequence"/>
</dbReference>
<organism evidence="2 3">
    <name type="scientific">Roseiarcus fermentans</name>
    <dbReference type="NCBI Taxonomy" id="1473586"/>
    <lineage>
        <taxon>Bacteria</taxon>
        <taxon>Pseudomonadati</taxon>
        <taxon>Pseudomonadota</taxon>
        <taxon>Alphaproteobacteria</taxon>
        <taxon>Hyphomicrobiales</taxon>
        <taxon>Roseiarcaceae</taxon>
        <taxon>Roseiarcus</taxon>
    </lineage>
</organism>
<reference evidence="2 3" key="1">
    <citation type="submission" date="2018-06" db="EMBL/GenBank/DDBJ databases">
        <title>Genomic Encyclopedia of Type Strains, Phase IV (KMG-IV): sequencing the most valuable type-strain genomes for metagenomic binning, comparative biology and taxonomic classification.</title>
        <authorList>
            <person name="Goeker M."/>
        </authorList>
    </citation>
    <scope>NUCLEOTIDE SEQUENCE [LARGE SCALE GENOMIC DNA]</scope>
    <source>
        <strain evidence="2 3">DSM 24875</strain>
    </source>
</reference>
<accession>A0A366EGC4</accession>
<evidence type="ECO:0000313" key="2">
    <source>
        <dbReference type="EMBL" id="RBP01066.1"/>
    </source>
</evidence>
<keyword evidence="3" id="KW-1185">Reference proteome</keyword>
<feature type="region of interest" description="Disordered" evidence="1">
    <location>
        <begin position="63"/>
        <end position="83"/>
    </location>
</feature>
<dbReference type="EMBL" id="QNRK01000059">
    <property type="protein sequence ID" value="RBP01066.1"/>
    <property type="molecule type" value="Genomic_DNA"/>
</dbReference>
<sequence length="83" mass="9062">MSSPPTDTERARALLDRIKAHGSPTLDLRAAHGARGQSGRILWANHEPFMIAEIVAFARELRGETPRPGPATADVDNEENPYS</sequence>
<gene>
    <name evidence="2" type="ORF">DFR50_15911</name>
</gene>
<protein>
    <submittedName>
        <fullName evidence="2">Uncharacterized protein</fullName>
    </submittedName>
</protein>
<dbReference type="AlphaFoldDB" id="A0A366EGC4"/>
<evidence type="ECO:0000256" key="1">
    <source>
        <dbReference type="SAM" id="MobiDB-lite"/>
    </source>
</evidence>
<dbReference type="RefSeq" id="WP_113893932.1">
    <property type="nucleotide sequence ID" value="NZ_QNRK01000059.1"/>
</dbReference>
<comment type="caution">
    <text evidence="2">The sequence shown here is derived from an EMBL/GenBank/DDBJ whole genome shotgun (WGS) entry which is preliminary data.</text>
</comment>